<evidence type="ECO:0000313" key="3">
    <source>
        <dbReference type="Proteomes" id="UP000527355"/>
    </source>
</evidence>
<feature type="compositionally biased region" description="Pro residues" evidence="1">
    <location>
        <begin position="20"/>
        <end position="39"/>
    </location>
</feature>
<protein>
    <submittedName>
        <fullName evidence="2">Uncharacterized protein</fullName>
    </submittedName>
</protein>
<accession>A0A7J7V3X0</accession>
<organism evidence="2 3">
    <name type="scientific">Myotis myotis</name>
    <name type="common">Greater mouse-eared bat</name>
    <name type="synonym">Vespertilio myotis</name>
    <dbReference type="NCBI Taxonomy" id="51298"/>
    <lineage>
        <taxon>Eukaryota</taxon>
        <taxon>Metazoa</taxon>
        <taxon>Chordata</taxon>
        <taxon>Craniata</taxon>
        <taxon>Vertebrata</taxon>
        <taxon>Euteleostomi</taxon>
        <taxon>Mammalia</taxon>
        <taxon>Eutheria</taxon>
        <taxon>Laurasiatheria</taxon>
        <taxon>Chiroptera</taxon>
        <taxon>Yangochiroptera</taxon>
        <taxon>Vespertilionidae</taxon>
        <taxon>Myotis</taxon>
    </lineage>
</organism>
<comment type="caution">
    <text evidence="2">The sequence shown here is derived from an EMBL/GenBank/DDBJ whole genome shotgun (WGS) entry which is preliminary data.</text>
</comment>
<feature type="region of interest" description="Disordered" evidence="1">
    <location>
        <begin position="1"/>
        <end position="54"/>
    </location>
</feature>
<dbReference type="Proteomes" id="UP000527355">
    <property type="component" value="Unassembled WGS sequence"/>
</dbReference>
<feature type="compositionally biased region" description="Low complexity" evidence="1">
    <location>
        <begin position="1"/>
        <end position="11"/>
    </location>
</feature>
<dbReference type="EMBL" id="JABWUV010000011">
    <property type="protein sequence ID" value="KAF6319676.1"/>
    <property type="molecule type" value="Genomic_DNA"/>
</dbReference>
<evidence type="ECO:0000313" key="2">
    <source>
        <dbReference type="EMBL" id="KAF6319676.1"/>
    </source>
</evidence>
<name>A0A7J7V3X0_MYOMY</name>
<gene>
    <name evidence="2" type="ORF">mMyoMyo1_008415</name>
</gene>
<reference evidence="2 3" key="1">
    <citation type="journal article" date="2020" name="Nature">
        <title>Six reference-quality genomes reveal evolution of bat adaptations.</title>
        <authorList>
            <person name="Jebb D."/>
            <person name="Huang Z."/>
            <person name="Pippel M."/>
            <person name="Hughes G.M."/>
            <person name="Lavrichenko K."/>
            <person name="Devanna P."/>
            <person name="Winkler S."/>
            <person name="Jermiin L.S."/>
            <person name="Skirmuntt E.C."/>
            <person name="Katzourakis A."/>
            <person name="Burkitt-Gray L."/>
            <person name="Ray D.A."/>
            <person name="Sullivan K.A.M."/>
            <person name="Roscito J.G."/>
            <person name="Kirilenko B.M."/>
            <person name="Davalos L.M."/>
            <person name="Corthals A.P."/>
            <person name="Power M.L."/>
            <person name="Jones G."/>
            <person name="Ransome R.D."/>
            <person name="Dechmann D.K.N."/>
            <person name="Locatelli A.G."/>
            <person name="Puechmaille S.J."/>
            <person name="Fedrigo O."/>
            <person name="Jarvis E.D."/>
            <person name="Hiller M."/>
            <person name="Vernes S.C."/>
            <person name="Myers E.W."/>
            <person name="Teeling E.C."/>
        </authorList>
    </citation>
    <scope>NUCLEOTIDE SEQUENCE [LARGE SCALE GENOMIC DNA]</scope>
    <source>
        <strain evidence="2">MMyoMyo1</strain>
        <tissue evidence="2">Flight muscle</tissue>
    </source>
</reference>
<proteinExistence type="predicted"/>
<keyword evidence="3" id="KW-1185">Reference proteome</keyword>
<dbReference type="AlphaFoldDB" id="A0A7J7V3X0"/>
<sequence>MLLGEPGSETEPPSERAPSHLPPRPSPPQAVPPPRPSPPQAVSTSQGSAERQGAAAGCGRTAWLGSLFKTFTPAQLVWLSVEHRPLGQVPVRCPVRAPEDQGCRALRACAHSARRQAMCVSRKPVCGETGLRAAGSLGAEGVLAAGTPGLARGANANEPKVREIGSPRQGHSLALVHMPLGARQ</sequence>
<evidence type="ECO:0000256" key="1">
    <source>
        <dbReference type="SAM" id="MobiDB-lite"/>
    </source>
</evidence>